<keyword evidence="2" id="KW-0808">Transferase</keyword>
<evidence type="ECO:0000256" key="4">
    <source>
        <dbReference type="SAM" id="MobiDB-lite"/>
    </source>
</evidence>
<evidence type="ECO:0000259" key="5">
    <source>
        <dbReference type="Pfam" id="PF00294"/>
    </source>
</evidence>
<dbReference type="SUPFAM" id="SSF53613">
    <property type="entry name" value="Ribokinase-like"/>
    <property type="match status" value="1"/>
</dbReference>
<proteinExistence type="inferred from homology"/>
<dbReference type="GO" id="GO:0016301">
    <property type="term" value="F:kinase activity"/>
    <property type="evidence" value="ECO:0007669"/>
    <property type="project" value="UniProtKB-KW"/>
</dbReference>
<evidence type="ECO:0000256" key="2">
    <source>
        <dbReference type="ARBA" id="ARBA00022679"/>
    </source>
</evidence>
<dbReference type="AlphaFoldDB" id="A0A444YAS7"/>
<dbReference type="InterPro" id="IPR002173">
    <property type="entry name" value="Carboh/pur_kinase_PfkB_CS"/>
</dbReference>
<dbReference type="PANTHER" id="PTHR43085:SF13">
    <property type="entry name" value="INOSITOL 3-KINASE"/>
    <property type="match status" value="1"/>
</dbReference>
<evidence type="ECO:0000313" key="7">
    <source>
        <dbReference type="Proteomes" id="UP000289738"/>
    </source>
</evidence>
<feature type="domain" description="Carbohydrate kinase PfkB" evidence="5">
    <location>
        <begin position="225"/>
        <end position="296"/>
    </location>
</feature>
<comment type="similarity">
    <text evidence="1">Belongs to the carbohydrate kinase PfkB family.</text>
</comment>
<dbReference type="InterPro" id="IPR011611">
    <property type="entry name" value="PfkB_dom"/>
</dbReference>
<sequence length="397" mass="42755">MVIHSPTQPRSPTAPTTADGGLVVGNYCHDVLIRDHHVTAHALGGAPSFISPVLHSLSLPFLLLSKVGSDFSYSSATTTTTLHPPIVVSTSQTTVFHAHFLSATPDTTSLPPSGHPDRILKRVGSCDPITPSDLPSNSLFLFGLAVGVAGEILPETLQSMLDLCSVVFVDAQAIIRTFDPEDGTVSLVNLNETGFFHLLPRIAFLKCSAEEAIFVDIEEARKWCCVVVTCGRHGCEVFWKDGELKVPPFAADQVDPTGAGDSFLGGFAAGIVMGLGVWDAALLGNFFGSLAVAQVGPPKLDAKLFQVVKDEMQKRKIQDFPCLERRGDWLGFRESPDQDQFYESLAATKTVVMSQIQEPDWNLVSSPKAAAEQNNSKAKLPLNYVQEEPIPSCDGKP</sequence>
<keyword evidence="7" id="KW-1185">Reference proteome</keyword>
<dbReference type="PROSITE" id="PS00584">
    <property type="entry name" value="PFKB_KINASES_2"/>
    <property type="match status" value="1"/>
</dbReference>
<dbReference type="Pfam" id="PF00294">
    <property type="entry name" value="PfkB"/>
    <property type="match status" value="1"/>
</dbReference>
<protein>
    <recommendedName>
        <fullName evidence="5">Carbohydrate kinase PfkB domain-containing protein</fullName>
    </recommendedName>
</protein>
<dbReference type="EMBL" id="SDMP01000017">
    <property type="protein sequence ID" value="RYQ99048.1"/>
    <property type="molecule type" value="Genomic_DNA"/>
</dbReference>
<keyword evidence="3" id="KW-0418">Kinase</keyword>
<organism evidence="6 7">
    <name type="scientific">Arachis hypogaea</name>
    <name type="common">Peanut</name>
    <dbReference type="NCBI Taxonomy" id="3818"/>
    <lineage>
        <taxon>Eukaryota</taxon>
        <taxon>Viridiplantae</taxon>
        <taxon>Streptophyta</taxon>
        <taxon>Embryophyta</taxon>
        <taxon>Tracheophyta</taxon>
        <taxon>Spermatophyta</taxon>
        <taxon>Magnoliopsida</taxon>
        <taxon>eudicotyledons</taxon>
        <taxon>Gunneridae</taxon>
        <taxon>Pentapetalae</taxon>
        <taxon>rosids</taxon>
        <taxon>fabids</taxon>
        <taxon>Fabales</taxon>
        <taxon>Fabaceae</taxon>
        <taxon>Papilionoideae</taxon>
        <taxon>50 kb inversion clade</taxon>
        <taxon>dalbergioids sensu lato</taxon>
        <taxon>Dalbergieae</taxon>
        <taxon>Pterocarpus clade</taxon>
        <taxon>Arachis</taxon>
    </lineage>
</organism>
<name>A0A444YAS7_ARAHY</name>
<dbReference type="GO" id="GO:0010264">
    <property type="term" value="P:myo-inositol hexakisphosphate biosynthetic process"/>
    <property type="evidence" value="ECO:0007669"/>
    <property type="project" value="TreeGrafter"/>
</dbReference>
<dbReference type="Gene3D" id="3.40.1190.20">
    <property type="match status" value="1"/>
</dbReference>
<dbReference type="InterPro" id="IPR029056">
    <property type="entry name" value="Ribokinase-like"/>
</dbReference>
<feature type="region of interest" description="Disordered" evidence="4">
    <location>
        <begin position="367"/>
        <end position="397"/>
    </location>
</feature>
<evidence type="ECO:0000256" key="3">
    <source>
        <dbReference type="ARBA" id="ARBA00022777"/>
    </source>
</evidence>
<dbReference type="InterPro" id="IPR050306">
    <property type="entry name" value="PfkB_Carbo_kinase"/>
</dbReference>
<reference evidence="6 7" key="1">
    <citation type="submission" date="2019-01" db="EMBL/GenBank/DDBJ databases">
        <title>Sequencing of cultivated peanut Arachis hypogaea provides insights into genome evolution and oil improvement.</title>
        <authorList>
            <person name="Chen X."/>
        </authorList>
    </citation>
    <scope>NUCLEOTIDE SEQUENCE [LARGE SCALE GENOMIC DNA]</scope>
    <source>
        <strain evidence="7">cv. Fuhuasheng</strain>
        <tissue evidence="6">Leaves</tissue>
    </source>
</reference>
<evidence type="ECO:0000256" key="1">
    <source>
        <dbReference type="ARBA" id="ARBA00010688"/>
    </source>
</evidence>
<dbReference type="Proteomes" id="UP000289738">
    <property type="component" value="Chromosome B07"/>
</dbReference>
<comment type="caution">
    <text evidence="6">The sequence shown here is derived from an EMBL/GenBank/DDBJ whole genome shotgun (WGS) entry which is preliminary data.</text>
</comment>
<accession>A0A444YAS7</accession>
<evidence type="ECO:0000313" key="6">
    <source>
        <dbReference type="EMBL" id="RYQ99048.1"/>
    </source>
</evidence>
<gene>
    <name evidence="6" type="ORF">Ahy_B07g086899</name>
</gene>
<dbReference type="STRING" id="3818.A0A444YAS7"/>
<dbReference type="PANTHER" id="PTHR43085">
    <property type="entry name" value="HEXOKINASE FAMILY MEMBER"/>
    <property type="match status" value="1"/>
</dbReference>